<dbReference type="GO" id="GO:0000981">
    <property type="term" value="F:DNA-binding transcription factor activity, RNA polymerase II-specific"/>
    <property type="evidence" value="ECO:0007669"/>
    <property type="project" value="InterPro"/>
</dbReference>
<dbReference type="GO" id="GO:0000978">
    <property type="term" value="F:RNA polymerase II cis-regulatory region sequence-specific DNA binding"/>
    <property type="evidence" value="ECO:0007669"/>
    <property type="project" value="TreeGrafter"/>
</dbReference>
<protein>
    <recommendedName>
        <fullName evidence="7">Zn(2)-C6 fungal-type domain-containing protein</fullName>
    </recommendedName>
</protein>
<keyword evidence="3" id="KW-0238">DNA-binding</keyword>
<evidence type="ECO:0000313" key="9">
    <source>
        <dbReference type="Proteomes" id="UP000054302"/>
    </source>
</evidence>
<dbReference type="Proteomes" id="UP000054302">
    <property type="component" value="Unassembled WGS sequence"/>
</dbReference>
<dbReference type="GeneID" id="27324199"/>
<keyword evidence="4" id="KW-0804">Transcription</keyword>
<dbReference type="CDD" id="cd12148">
    <property type="entry name" value="fungal_TF_MHR"/>
    <property type="match status" value="1"/>
</dbReference>
<sequence>MTPSPPSEVPHPQPRKRRKIALACDQCRLRKSRCDGVKPVCGECSHRRQQRNPCRYNLEHQKDPERDKYVDTLLARIQHLEEEAALLKANARHPLASEPDQTNRGISEAKTSTQFFTAAHDDDPALLSVDAMGANSIMSQDGLDDTRYYGSSSAVALMQHVYSTINDGLLTTPTPDGSQAHSKPSPSKPKLMSSQDLQAAKLVSRSVMDKTLNCYWEKIYHLYPFLHKPSFMAAYLKLWEPDPSEGANHVSSRGLGGSSTYGHRSAVFHCALNLMLALATQFMDLPLDIRQSLERVFADKAKSLCQVDLFDDGSLAVIQTLLLMTQFLQSTPHPNRCWNCLGIACRMAQALGLYIENPRTTDTLSLLDVELRRRAWHSCVMLDAVVGMTLGRPLILHRYRSLPLPHLLSDEQLYCQNVPVDPPGPIFIHFFIQSLQLYQILADILARLYEGDPAATHESGNTARPDTFAHLDFVLEYDDKITAFESQIPPHLYWKDRQSLPPKVLAVNMFEQQSSVLLVRYLHLRVLLYRPVFTNFCQHVRRHNVFAARSEQPLPRASDISLKVSLPLAIACVESSILLIEQVHLRATSSATGAWWYNLFYARTAGMVILLSMVCEPVVTSITLARLQQAWSTCQTALASMQKFSGAVGRCLQGLENLHEHILAFLERDELRSKDTDLSTTIPSGAVGPSDQSQSGPWDTAFIPLPTDIFGDPDDFDWPGPEVSFLDDVFAFPELHVS</sequence>
<proteinExistence type="predicted"/>
<keyword evidence="5" id="KW-0539">Nucleus</keyword>
<dbReference type="Pfam" id="PF04082">
    <property type="entry name" value="Fungal_trans"/>
    <property type="match status" value="1"/>
</dbReference>
<evidence type="ECO:0000256" key="2">
    <source>
        <dbReference type="ARBA" id="ARBA00023015"/>
    </source>
</evidence>
<dbReference type="OMA" id="VHIFYPW"/>
<evidence type="ECO:0000256" key="5">
    <source>
        <dbReference type="ARBA" id="ARBA00023242"/>
    </source>
</evidence>
<feature type="compositionally biased region" description="Polar residues" evidence="6">
    <location>
        <begin position="168"/>
        <end position="181"/>
    </location>
</feature>
<evidence type="ECO:0000313" key="8">
    <source>
        <dbReference type="EMBL" id="KIV91863.1"/>
    </source>
</evidence>
<dbReference type="GO" id="GO:0008270">
    <property type="term" value="F:zinc ion binding"/>
    <property type="evidence" value="ECO:0007669"/>
    <property type="project" value="InterPro"/>
</dbReference>
<dbReference type="STRING" id="212818.A0A0D1ZY97"/>
<dbReference type="HOGENOM" id="CLU_008511_1_1_1"/>
<evidence type="ECO:0000256" key="6">
    <source>
        <dbReference type="SAM" id="MobiDB-lite"/>
    </source>
</evidence>
<dbReference type="SMART" id="SM00906">
    <property type="entry name" value="Fungal_trans"/>
    <property type="match status" value="1"/>
</dbReference>
<organism evidence="8 9">
    <name type="scientific">Exophiala mesophila</name>
    <name type="common">Black yeast-like fungus</name>
    <dbReference type="NCBI Taxonomy" id="212818"/>
    <lineage>
        <taxon>Eukaryota</taxon>
        <taxon>Fungi</taxon>
        <taxon>Dikarya</taxon>
        <taxon>Ascomycota</taxon>
        <taxon>Pezizomycotina</taxon>
        <taxon>Eurotiomycetes</taxon>
        <taxon>Chaetothyriomycetidae</taxon>
        <taxon>Chaetothyriales</taxon>
        <taxon>Herpotrichiellaceae</taxon>
        <taxon>Exophiala</taxon>
    </lineage>
</organism>
<feature type="region of interest" description="Disordered" evidence="6">
    <location>
        <begin position="677"/>
        <end position="697"/>
    </location>
</feature>
<feature type="region of interest" description="Disordered" evidence="6">
    <location>
        <begin position="168"/>
        <end position="194"/>
    </location>
</feature>
<dbReference type="GO" id="GO:0000435">
    <property type="term" value="P:positive regulation of transcription from RNA polymerase II promoter by galactose"/>
    <property type="evidence" value="ECO:0007669"/>
    <property type="project" value="TreeGrafter"/>
</dbReference>
<dbReference type="InterPro" id="IPR036864">
    <property type="entry name" value="Zn2-C6_fun-type_DNA-bd_sf"/>
</dbReference>
<evidence type="ECO:0000259" key="7">
    <source>
        <dbReference type="PROSITE" id="PS50048"/>
    </source>
</evidence>
<gene>
    <name evidence="8" type="ORF">PV10_06354</name>
</gene>
<dbReference type="PROSITE" id="PS50048">
    <property type="entry name" value="ZN2_CY6_FUNGAL_2"/>
    <property type="match status" value="1"/>
</dbReference>
<dbReference type="SMART" id="SM00066">
    <property type="entry name" value="GAL4"/>
    <property type="match status" value="1"/>
</dbReference>
<dbReference type="VEuPathDB" id="FungiDB:PV10_06354"/>
<dbReference type="OrthoDB" id="424974at2759"/>
<dbReference type="Pfam" id="PF00172">
    <property type="entry name" value="Zn_clus"/>
    <property type="match status" value="1"/>
</dbReference>
<dbReference type="InterPro" id="IPR007219">
    <property type="entry name" value="XnlR_reg_dom"/>
</dbReference>
<dbReference type="CDD" id="cd00067">
    <property type="entry name" value="GAL4"/>
    <property type="match status" value="1"/>
</dbReference>
<evidence type="ECO:0000256" key="4">
    <source>
        <dbReference type="ARBA" id="ARBA00023163"/>
    </source>
</evidence>
<dbReference type="PANTHER" id="PTHR47424:SF3">
    <property type="entry name" value="REGULATORY PROTEIN GAL4"/>
    <property type="match status" value="1"/>
</dbReference>
<dbReference type="GO" id="GO:0006351">
    <property type="term" value="P:DNA-templated transcription"/>
    <property type="evidence" value="ECO:0007669"/>
    <property type="project" value="InterPro"/>
</dbReference>
<dbReference type="GO" id="GO:0005634">
    <property type="term" value="C:nucleus"/>
    <property type="evidence" value="ECO:0007669"/>
    <property type="project" value="TreeGrafter"/>
</dbReference>
<dbReference type="SUPFAM" id="SSF57701">
    <property type="entry name" value="Zn2/Cys6 DNA-binding domain"/>
    <property type="match status" value="1"/>
</dbReference>
<feature type="domain" description="Zn(2)-C6 fungal-type" evidence="7">
    <location>
        <begin position="23"/>
        <end position="56"/>
    </location>
</feature>
<dbReference type="Gene3D" id="4.10.240.10">
    <property type="entry name" value="Zn(2)-C6 fungal-type DNA-binding domain"/>
    <property type="match status" value="1"/>
</dbReference>
<name>A0A0D1ZY97_EXOME</name>
<evidence type="ECO:0000256" key="1">
    <source>
        <dbReference type="ARBA" id="ARBA00022723"/>
    </source>
</evidence>
<dbReference type="AlphaFoldDB" id="A0A0D1ZY97"/>
<keyword evidence="9" id="KW-1185">Reference proteome</keyword>
<dbReference type="InterPro" id="IPR051127">
    <property type="entry name" value="Fungal_SecMet_Regulators"/>
</dbReference>
<dbReference type="RefSeq" id="XP_016223437.1">
    <property type="nucleotide sequence ID" value="XM_016371144.1"/>
</dbReference>
<reference evidence="8 9" key="1">
    <citation type="submission" date="2015-01" db="EMBL/GenBank/DDBJ databases">
        <title>The Genome Sequence of Exophiala mesophila CBS40295.</title>
        <authorList>
            <consortium name="The Broad Institute Genomics Platform"/>
            <person name="Cuomo C."/>
            <person name="de Hoog S."/>
            <person name="Gorbushina A."/>
            <person name="Stielow B."/>
            <person name="Teixiera M."/>
            <person name="Abouelleil A."/>
            <person name="Chapman S.B."/>
            <person name="Priest M."/>
            <person name="Young S.K."/>
            <person name="Wortman J."/>
            <person name="Nusbaum C."/>
            <person name="Birren B."/>
        </authorList>
    </citation>
    <scope>NUCLEOTIDE SEQUENCE [LARGE SCALE GENOMIC DNA]</scope>
    <source>
        <strain evidence="8 9">CBS 40295</strain>
    </source>
</reference>
<dbReference type="PANTHER" id="PTHR47424">
    <property type="entry name" value="REGULATORY PROTEIN GAL4"/>
    <property type="match status" value="1"/>
</dbReference>
<dbReference type="InterPro" id="IPR001138">
    <property type="entry name" value="Zn2Cys6_DnaBD"/>
</dbReference>
<keyword evidence="2" id="KW-0805">Transcription regulation</keyword>
<evidence type="ECO:0000256" key="3">
    <source>
        <dbReference type="ARBA" id="ARBA00023125"/>
    </source>
</evidence>
<keyword evidence="1" id="KW-0479">Metal-binding</keyword>
<dbReference type="EMBL" id="KN847523">
    <property type="protein sequence ID" value="KIV91863.1"/>
    <property type="molecule type" value="Genomic_DNA"/>
</dbReference>
<accession>A0A0D1ZY97</accession>